<feature type="region of interest" description="Disordered" evidence="1">
    <location>
        <begin position="468"/>
        <end position="491"/>
    </location>
</feature>
<keyword evidence="3" id="KW-1185">Reference proteome</keyword>
<dbReference type="InterPro" id="IPR046348">
    <property type="entry name" value="SIS_dom_sf"/>
</dbReference>
<accession>A0ABW3ELW4</accession>
<evidence type="ECO:0000256" key="1">
    <source>
        <dbReference type="SAM" id="MobiDB-lite"/>
    </source>
</evidence>
<reference evidence="3" key="1">
    <citation type="journal article" date="2019" name="Int. J. Syst. Evol. Microbiol.">
        <title>The Global Catalogue of Microorganisms (GCM) 10K type strain sequencing project: providing services to taxonomists for standard genome sequencing and annotation.</title>
        <authorList>
            <consortium name="The Broad Institute Genomics Platform"/>
            <consortium name="The Broad Institute Genome Sequencing Center for Infectious Disease"/>
            <person name="Wu L."/>
            <person name="Ma J."/>
        </authorList>
    </citation>
    <scope>NUCLEOTIDE SEQUENCE [LARGE SCALE GENOMIC DNA]</scope>
    <source>
        <strain evidence="3">JCM 31202</strain>
    </source>
</reference>
<dbReference type="Proteomes" id="UP001596972">
    <property type="component" value="Unassembled WGS sequence"/>
</dbReference>
<organism evidence="2 3">
    <name type="scientific">Actinomadura sediminis</name>
    <dbReference type="NCBI Taxonomy" id="1038904"/>
    <lineage>
        <taxon>Bacteria</taxon>
        <taxon>Bacillati</taxon>
        <taxon>Actinomycetota</taxon>
        <taxon>Actinomycetes</taxon>
        <taxon>Streptosporangiales</taxon>
        <taxon>Thermomonosporaceae</taxon>
        <taxon>Actinomadura</taxon>
    </lineage>
</organism>
<dbReference type="EMBL" id="JBHTJA010000011">
    <property type="protein sequence ID" value="MFD0900495.1"/>
    <property type="molecule type" value="Genomic_DNA"/>
</dbReference>
<gene>
    <name evidence="2" type="ORF">ACFQ11_08850</name>
</gene>
<evidence type="ECO:0000313" key="3">
    <source>
        <dbReference type="Proteomes" id="UP001596972"/>
    </source>
</evidence>
<protein>
    <submittedName>
        <fullName evidence="2">Glucose-6-phosphate isomerase</fullName>
    </submittedName>
</protein>
<comment type="caution">
    <text evidence="2">The sequence shown here is derived from an EMBL/GenBank/DDBJ whole genome shotgun (WGS) entry which is preliminary data.</text>
</comment>
<dbReference type="SUPFAM" id="SSF53697">
    <property type="entry name" value="SIS domain"/>
    <property type="match status" value="1"/>
</dbReference>
<proteinExistence type="predicted"/>
<name>A0ABW3ELW4_9ACTN</name>
<sequence length="560" mass="57461">MSPGNRNPGVANYSSVAAGDTVVTARRPLKDAAERVLGRLWIDQVPVRLASEDAMLWPSAATAEVEGRRLCWPGQPGPGRAVLEQVAGLRRRMFEDAAEPGPPTRVVLAGRGAAVRAAETIVRAAGPGAPGVLPLTVLDDPEPGPLTRLAADPAGLAGTAVVVAGDDPVTDTLRRVLLETLRGASVPPDVLARRFVTVAPPDSAAAKAAVEAGRPLVHAPAQTAFGALSPYALVPAALAGADAAALLDGAAAVLPALTRPEDNPGLVLGAILGGAVRAGRGTLVLGGYPAALPGLAGWAARLLDDATGGRLTTVVQGGGLPVVPDPDLFLVTLDGRPHQDDATVTGPLPAQLVIWEYAAAVAAYLLGGDPLAPPPRRAPLTVDDGTGEPVFADGDPGRAVEVHTTVPSLAEAPDLARLLDGLASMVGPREHLAVVAYLDPDETRGQGTQVRRLAALLASRCDRPVTVAWGGRGPVPEEPPGEPGTGNDQRDRGVYLLVTGNVVRDVPVPDRHHGLGMLQLARALGDARAVRADGRPVVRLHLENRWAGLARLLDAAKGEG</sequence>
<dbReference type="RefSeq" id="WP_378297497.1">
    <property type="nucleotide sequence ID" value="NZ_JBHTJA010000011.1"/>
</dbReference>
<dbReference type="GO" id="GO:0016853">
    <property type="term" value="F:isomerase activity"/>
    <property type="evidence" value="ECO:0007669"/>
    <property type="project" value="UniProtKB-KW"/>
</dbReference>
<keyword evidence="2" id="KW-0413">Isomerase</keyword>
<evidence type="ECO:0000313" key="2">
    <source>
        <dbReference type="EMBL" id="MFD0900495.1"/>
    </source>
</evidence>